<evidence type="ECO:0000256" key="1">
    <source>
        <dbReference type="ARBA" id="ARBA00012468"/>
    </source>
</evidence>
<dbReference type="GO" id="GO:0046872">
    <property type="term" value="F:metal ion binding"/>
    <property type="evidence" value="ECO:0007669"/>
    <property type="project" value="UniProtKB-KW"/>
</dbReference>
<dbReference type="EMBL" id="FWXJ01000004">
    <property type="protein sequence ID" value="SMC44652.1"/>
    <property type="molecule type" value="Genomic_DNA"/>
</dbReference>
<gene>
    <name evidence="6" type="ORF">SAMN06296008_104191</name>
</gene>
<dbReference type="PANTHER" id="PTHR33447:SF20">
    <property type="entry name" value="GLUTATHIONE GAMMA-GLUTAMYLCYSTEINYLTRANSFERASE"/>
    <property type="match status" value="1"/>
</dbReference>
<dbReference type="GO" id="GO:0010038">
    <property type="term" value="P:response to metal ion"/>
    <property type="evidence" value="ECO:0007669"/>
    <property type="project" value="InterPro"/>
</dbReference>
<protein>
    <recommendedName>
        <fullName evidence="1">glutathione gamma-glutamylcysteinyltransferase</fullName>
        <ecNumber evidence="1">2.3.2.15</ecNumber>
    </recommendedName>
</protein>
<dbReference type="Gene3D" id="3.90.70.30">
    <property type="entry name" value="Phytochelatin synthase, N-terminal domain"/>
    <property type="match status" value="1"/>
</dbReference>
<organism evidence="6 7">
    <name type="scientific">Polynucleobacter kasalickyi</name>
    <dbReference type="NCBI Taxonomy" id="1938817"/>
    <lineage>
        <taxon>Bacteria</taxon>
        <taxon>Pseudomonadati</taxon>
        <taxon>Pseudomonadota</taxon>
        <taxon>Betaproteobacteria</taxon>
        <taxon>Burkholderiales</taxon>
        <taxon>Burkholderiaceae</taxon>
        <taxon>Polynucleobacter</taxon>
    </lineage>
</organism>
<dbReference type="PANTHER" id="PTHR33447">
    <property type="entry name" value="GLUTATHIONE GAMMA-GLUTAMYLCYSTEINYLTRANSFERASE"/>
    <property type="match status" value="1"/>
</dbReference>
<evidence type="ECO:0000313" key="7">
    <source>
        <dbReference type="Proteomes" id="UP000192708"/>
    </source>
</evidence>
<dbReference type="PROSITE" id="PS51443">
    <property type="entry name" value="PCS"/>
    <property type="match status" value="1"/>
</dbReference>
<sequence length="272" mass="30221">MTLNFKFLCIFLLVQLFNPLFALSKEEGVNVSSADAGQSVLIPFNSELGLARLINASAKVDFPALANQFEAQSNRAFCGPTTAAIILNTVYGRNQSLPRDTSRIKPEDSKNLNPGFDLTVPRFTQETVILKGRKTRAQVLGEPVLINGNLVRDGGYQLREFDEMLRANQLKTSLRIISDQTSINDIRQEFIKNLKMSGDYLVVNYRREDVGQKGGAHISPVGAYDEASDSILIMDVNPAAQGWVWMPLSVIFKGMNTFDKIENRGYVLIEGL</sequence>
<feature type="domain" description="Peptidase C83" evidence="5">
    <location>
        <begin position="26"/>
        <end position="272"/>
    </location>
</feature>
<dbReference type="InterPro" id="IPR038156">
    <property type="entry name" value="PCS_N_sf"/>
</dbReference>
<keyword evidence="4" id="KW-0479">Metal-binding</keyword>
<keyword evidence="7" id="KW-1185">Reference proteome</keyword>
<dbReference type="AlphaFoldDB" id="A0A1W1Z8K4"/>
<dbReference type="RefSeq" id="WP_159460829.1">
    <property type="nucleotide sequence ID" value="NZ_FWXJ01000004.1"/>
</dbReference>
<evidence type="ECO:0000259" key="5">
    <source>
        <dbReference type="PROSITE" id="PS51443"/>
    </source>
</evidence>
<dbReference type="GO" id="GO:0016756">
    <property type="term" value="F:glutathione gamma-glutamylcysteinyltransferase activity"/>
    <property type="evidence" value="ECO:0007669"/>
    <property type="project" value="UniProtKB-EC"/>
</dbReference>
<evidence type="ECO:0000256" key="4">
    <source>
        <dbReference type="ARBA" id="ARBA00022723"/>
    </source>
</evidence>
<dbReference type="STRING" id="1938817.SAMN06296008_104191"/>
<dbReference type="OrthoDB" id="8560621at2"/>
<dbReference type="InterPro" id="IPR038765">
    <property type="entry name" value="Papain-like_cys_pep_sf"/>
</dbReference>
<keyword evidence="2" id="KW-0104">Cadmium</keyword>
<dbReference type="SUPFAM" id="SSF54001">
    <property type="entry name" value="Cysteine proteinases"/>
    <property type="match status" value="1"/>
</dbReference>
<evidence type="ECO:0000256" key="3">
    <source>
        <dbReference type="ARBA" id="ARBA00022679"/>
    </source>
</evidence>
<name>A0A1W1Z8K4_9BURK</name>
<proteinExistence type="predicted"/>
<dbReference type="Pfam" id="PF05023">
    <property type="entry name" value="Phytochelatin"/>
    <property type="match status" value="2"/>
</dbReference>
<accession>A0A1W1Z8K4</accession>
<keyword evidence="3" id="KW-0808">Transferase</keyword>
<evidence type="ECO:0000256" key="2">
    <source>
        <dbReference type="ARBA" id="ARBA00022539"/>
    </source>
</evidence>
<dbReference type="InterPro" id="IPR040409">
    <property type="entry name" value="PCS-like"/>
</dbReference>
<reference evidence="6 7" key="1">
    <citation type="submission" date="2017-04" db="EMBL/GenBank/DDBJ databases">
        <authorList>
            <person name="Afonso C.L."/>
            <person name="Miller P.J."/>
            <person name="Scott M.A."/>
            <person name="Spackman E."/>
            <person name="Goraichik I."/>
            <person name="Dimitrov K.M."/>
            <person name="Suarez D.L."/>
            <person name="Swayne D.E."/>
        </authorList>
    </citation>
    <scope>NUCLEOTIDE SEQUENCE [LARGE SCALE GENOMIC DNA]</scope>
    <source>
        <strain evidence="6 7">VK13</strain>
    </source>
</reference>
<dbReference type="GO" id="GO:0046938">
    <property type="term" value="P:phytochelatin biosynthetic process"/>
    <property type="evidence" value="ECO:0007669"/>
    <property type="project" value="InterPro"/>
</dbReference>
<dbReference type="InterPro" id="IPR007719">
    <property type="entry name" value="PCS_N"/>
</dbReference>
<evidence type="ECO:0000313" key="6">
    <source>
        <dbReference type="EMBL" id="SMC44652.1"/>
    </source>
</evidence>
<dbReference type="Proteomes" id="UP000192708">
    <property type="component" value="Unassembled WGS sequence"/>
</dbReference>
<dbReference type="EC" id="2.3.2.15" evidence="1"/>